<dbReference type="Proteomes" id="UP000304912">
    <property type="component" value="Plasmid plas12"/>
</dbReference>
<keyword evidence="1" id="KW-0614">Plasmid</keyword>
<proteinExistence type="predicted"/>
<evidence type="ECO:0000313" key="2">
    <source>
        <dbReference type="Proteomes" id="UP000304912"/>
    </source>
</evidence>
<dbReference type="RefSeq" id="WP_139758107.1">
    <property type="nucleotide sequence ID" value="NZ_CP039853.1"/>
</dbReference>
<keyword evidence="2" id="KW-1185">Reference proteome</keyword>
<reference evidence="1 2" key="1">
    <citation type="submission" date="2019-04" db="EMBL/GenBank/DDBJ databases">
        <title>Salinimonas iocasae sp. nov., a halophilic bacterium isolated from the outer tube casing of tubeworms in Okinawa Trough.</title>
        <authorList>
            <person name="Zhang H."/>
            <person name="Wang H."/>
            <person name="Li C."/>
        </authorList>
    </citation>
    <scope>NUCLEOTIDE SEQUENCE [LARGE SCALE GENOMIC DNA]</scope>
    <source>
        <strain evidence="1 2">KX18D6</strain>
        <plasmid evidence="1 2">plas12</plasmid>
    </source>
</reference>
<dbReference type="KEGG" id="salk:FBQ74_17895"/>
<dbReference type="EMBL" id="CP039853">
    <property type="protein sequence ID" value="QCZ95409.1"/>
    <property type="molecule type" value="Genomic_DNA"/>
</dbReference>
<gene>
    <name evidence="1" type="ORF">FBQ74_17895</name>
</gene>
<accession>A0A5B7YKU6</accession>
<dbReference type="AlphaFoldDB" id="A0A5B7YKU6"/>
<protein>
    <submittedName>
        <fullName evidence="1">Uncharacterized protein</fullName>
    </submittedName>
</protein>
<organism evidence="1 2">
    <name type="scientific">Salinimonas iocasae</name>
    <dbReference type="NCBI Taxonomy" id="2572577"/>
    <lineage>
        <taxon>Bacteria</taxon>
        <taxon>Pseudomonadati</taxon>
        <taxon>Pseudomonadota</taxon>
        <taxon>Gammaproteobacteria</taxon>
        <taxon>Alteromonadales</taxon>
        <taxon>Alteromonadaceae</taxon>
        <taxon>Alteromonas/Salinimonas group</taxon>
        <taxon>Salinimonas</taxon>
    </lineage>
</organism>
<name>A0A5B7YKU6_9ALTE</name>
<dbReference type="OrthoDB" id="6377032at2"/>
<sequence length="457" mass="52740">MVTINESYPNIGYLLNRLADIAGTKSMAVNGESRFRKEEDFASRKTSDPAVIGKSIRHLFYEPISKVVTDSFARFFCDSISLGLSNYKEIMKRVPMEGVEQGKVVYMLNKHLVVETLASIICEVGTRQMQTRNVPDFYCARNPVKAVIEFYNNNHTLPEHDLKRYFKDTDRTVRKWCSGEELPNIGNLTLLGQWASLSHPGASNDDRETLFFARFIDSFHRKTNYEFLDRLREAVIWRLTHNGHPQFDFGKIFYDFYINEISSANLYPLSVEGNELHQLLKRSITKPQGSLADYSARLLALKKSIEKHNLSDELRYQEEWLQGRILILSGRINAALEQYVKAVESSLYKSGSNIRELFKEALAVAAIQHKPHKPTMKKIKSRAIEFYPKIIEPQLRGVPVQITKEDIDEWRFWFVMHFPQCGWFEEGREALMVHLQQVGWAELSNKGGPRRSGLYSG</sequence>
<geneLocation type="plasmid" evidence="1 2">
    <name>plas12</name>
</geneLocation>
<evidence type="ECO:0000313" key="1">
    <source>
        <dbReference type="EMBL" id="QCZ95409.1"/>
    </source>
</evidence>